<evidence type="ECO:0000256" key="6">
    <source>
        <dbReference type="SAM" id="Phobius"/>
    </source>
</evidence>
<proteinExistence type="predicted"/>
<reference evidence="8 9" key="1">
    <citation type="submission" date="2021-03" db="EMBL/GenBank/DDBJ databases">
        <title>Paenibacillus artemisicola MWE-103 whole genome sequence.</title>
        <authorList>
            <person name="Ham Y.J."/>
        </authorList>
    </citation>
    <scope>NUCLEOTIDE SEQUENCE [LARGE SCALE GENOMIC DNA]</scope>
    <source>
        <strain evidence="8 9">MWE-103</strain>
    </source>
</reference>
<feature type="transmembrane region" description="Helical" evidence="6">
    <location>
        <begin position="42"/>
        <end position="62"/>
    </location>
</feature>
<dbReference type="EMBL" id="JAGGDJ010000041">
    <property type="protein sequence ID" value="MBO7747866.1"/>
    <property type="molecule type" value="Genomic_DNA"/>
</dbReference>
<keyword evidence="4 6" id="KW-1133">Transmembrane helix</keyword>
<organism evidence="8 9">
    <name type="scientific">Paenibacillus artemisiicola</name>
    <dbReference type="NCBI Taxonomy" id="1172618"/>
    <lineage>
        <taxon>Bacteria</taxon>
        <taxon>Bacillati</taxon>
        <taxon>Bacillota</taxon>
        <taxon>Bacilli</taxon>
        <taxon>Bacillales</taxon>
        <taxon>Paenibacillaceae</taxon>
        <taxon>Paenibacillus</taxon>
    </lineage>
</organism>
<comment type="subcellular location">
    <subcellularLocation>
        <location evidence="1">Cell membrane</location>
        <topology evidence="1">Multi-pass membrane protein</topology>
    </subcellularLocation>
</comment>
<keyword evidence="3 6" id="KW-0812">Transmembrane</keyword>
<evidence type="ECO:0000256" key="1">
    <source>
        <dbReference type="ARBA" id="ARBA00004651"/>
    </source>
</evidence>
<evidence type="ECO:0000313" key="9">
    <source>
        <dbReference type="Proteomes" id="UP000670947"/>
    </source>
</evidence>
<feature type="domain" description="Cardiolipin synthase N-terminal" evidence="7">
    <location>
        <begin position="25"/>
        <end position="64"/>
    </location>
</feature>
<evidence type="ECO:0000256" key="3">
    <source>
        <dbReference type="ARBA" id="ARBA00022692"/>
    </source>
</evidence>
<sequence>MDQLTHAQLLSVLLPLVVIELALKLSAIVACVRSERTRGPKWLCLLVILFVSTFGPIAFFLFGRKPA</sequence>
<keyword evidence="9" id="KW-1185">Reference proteome</keyword>
<dbReference type="Pfam" id="PF13396">
    <property type="entry name" value="PLDc_N"/>
    <property type="match status" value="1"/>
</dbReference>
<feature type="transmembrane region" description="Helical" evidence="6">
    <location>
        <begin position="12"/>
        <end position="30"/>
    </location>
</feature>
<dbReference type="InterPro" id="IPR027379">
    <property type="entry name" value="CLS_N"/>
</dbReference>
<dbReference type="RefSeq" id="WP_208850486.1">
    <property type="nucleotide sequence ID" value="NZ_JAGGDJ010000041.1"/>
</dbReference>
<dbReference type="Proteomes" id="UP000670947">
    <property type="component" value="Unassembled WGS sequence"/>
</dbReference>
<evidence type="ECO:0000256" key="2">
    <source>
        <dbReference type="ARBA" id="ARBA00022475"/>
    </source>
</evidence>
<evidence type="ECO:0000313" key="8">
    <source>
        <dbReference type="EMBL" id="MBO7747866.1"/>
    </source>
</evidence>
<evidence type="ECO:0000256" key="4">
    <source>
        <dbReference type="ARBA" id="ARBA00022989"/>
    </source>
</evidence>
<gene>
    <name evidence="8" type="ORF">I8J29_27105</name>
</gene>
<comment type="caution">
    <text evidence="8">The sequence shown here is derived from an EMBL/GenBank/DDBJ whole genome shotgun (WGS) entry which is preliminary data.</text>
</comment>
<protein>
    <submittedName>
        <fullName evidence="8">PLDc_N domain-containing protein</fullName>
    </submittedName>
</protein>
<accession>A0ABS3WIE3</accession>
<name>A0ABS3WIE3_9BACL</name>
<keyword evidence="2" id="KW-1003">Cell membrane</keyword>
<evidence type="ECO:0000256" key="5">
    <source>
        <dbReference type="ARBA" id="ARBA00023136"/>
    </source>
</evidence>
<keyword evidence="5 6" id="KW-0472">Membrane</keyword>
<evidence type="ECO:0000259" key="7">
    <source>
        <dbReference type="Pfam" id="PF13396"/>
    </source>
</evidence>